<organism evidence="1 2">
    <name type="scientific">Trichonephila clavata</name>
    <name type="common">Joro spider</name>
    <name type="synonym">Nephila clavata</name>
    <dbReference type="NCBI Taxonomy" id="2740835"/>
    <lineage>
        <taxon>Eukaryota</taxon>
        <taxon>Metazoa</taxon>
        <taxon>Ecdysozoa</taxon>
        <taxon>Arthropoda</taxon>
        <taxon>Chelicerata</taxon>
        <taxon>Arachnida</taxon>
        <taxon>Araneae</taxon>
        <taxon>Araneomorphae</taxon>
        <taxon>Entelegynae</taxon>
        <taxon>Araneoidea</taxon>
        <taxon>Nephilidae</taxon>
        <taxon>Trichonephila</taxon>
    </lineage>
</organism>
<dbReference type="InterPro" id="IPR036397">
    <property type="entry name" value="RNaseH_sf"/>
</dbReference>
<evidence type="ECO:0000313" key="2">
    <source>
        <dbReference type="Proteomes" id="UP000887116"/>
    </source>
</evidence>
<dbReference type="Proteomes" id="UP000887116">
    <property type="component" value="Unassembled WGS sequence"/>
</dbReference>
<dbReference type="Gene3D" id="3.30.420.10">
    <property type="entry name" value="Ribonuclease H-like superfamily/Ribonuclease H"/>
    <property type="match status" value="1"/>
</dbReference>
<dbReference type="GO" id="GO:0003676">
    <property type="term" value="F:nucleic acid binding"/>
    <property type="evidence" value="ECO:0007669"/>
    <property type="project" value="InterPro"/>
</dbReference>
<proteinExistence type="predicted"/>
<dbReference type="PANTHER" id="PTHR47331">
    <property type="entry name" value="PHD-TYPE DOMAIN-CONTAINING PROTEIN"/>
    <property type="match status" value="1"/>
</dbReference>
<sequence length="91" mass="10456">MFICFSTKATHIEIVYDLTEETFLACLRRFIARRSKPSIIWSDNSTNFKGARNILNDWNKICKSGTIQRFSAEEGIEWNFIPPASPHFGGL</sequence>
<evidence type="ECO:0000313" key="1">
    <source>
        <dbReference type="EMBL" id="GFQ93281.1"/>
    </source>
</evidence>
<dbReference type="OrthoDB" id="5984724at2759"/>
<comment type="caution">
    <text evidence="1">The sequence shown here is derived from an EMBL/GenBank/DDBJ whole genome shotgun (WGS) entry which is preliminary data.</text>
</comment>
<dbReference type="AlphaFoldDB" id="A0A8X6G0Q8"/>
<protein>
    <submittedName>
        <fullName evidence="1">Integrase catalytic domain-containing protein</fullName>
    </submittedName>
</protein>
<dbReference type="EMBL" id="BMAO01024148">
    <property type="protein sequence ID" value="GFQ93281.1"/>
    <property type="molecule type" value="Genomic_DNA"/>
</dbReference>
<name>A0A8X6G0Q8_TRICU</name>
<gene>
    <name evidence="1" type="ORF">TNCT_360791</name>
</gene>
<accession>A0A8X6G0Q8</accession>
<dbReference type="SUPFAM" id="SSF53098">
    <property type="entry name" value="Ribonuclease H-like"/>
    <property type="match status" value="1"/>
</dbReference>
<reference evidence="1" key="1">
    <citation type="submission" date="2020-07" db="EMBL/GenBank/DDBJ databases">
        <title>Multicomponent nature underlies the extraordinary mechanical properties of spider dragline silk.</title>
        <authorList>
            <person name="Kono N."/>
            <person name="Nakamura H."/>
            <person name="Mori M."/>
            <person name="Yoshida Y."/>
            <person name="Ohtoshi R."/>
            <person name="Malay A.D."/>
            <person name="Moran D.A.P."/>
            <person name="Tomita M."/>
            <person name="Numata K."/>
            <person name="Arakawa K."/>
        </authorList>
    </citation>
    <scope>NUCLEOTIDE SEQUENCE</scope>
</reference>
<keyword evidence="2" id="KW-1185">Reference proteome</keyword>
<dbReference type="InterPro" id="IPR012337">
    <property type="entry name" value="RNaseH-like_sf"/>
</dbReference>